<dbReference type="AlphaFoldDB" id="A0AA38TBF5"/>
<gene>
    <name evidence="1" type="ORF">OSB04_012479</name>
</gene>
<sequence>MWIFGGSEIGICRWQSSCIVAVFMSAQACLPLRCCAGGGVGLPSLGEELRGPDVICESVREEWSDKRVRNPYLFSSSFQRNAREERKRRIGSGSKEFNRRFVVIDCVINHVSCAKSHPATEDFGSAVVFGNGGWLMVVGGGDWWQRWMVMKIEEWRKRKMKIWRKRKEMMKMGGGV</sequence>
<organism evidence="1 2">
    <name type="scientific">Centaurea solstitialis</name>
    <name type="common">yellow star-thistle</name>
    <dbReference type="NCBI Taxonomy" id="347529"/>
    <lineage>
        <taxon>Eukaryota</taxon>
        <taxon>Viridiplantae</taxon>
        <taxon>Streptophyta</taxon>
        <taxon>Embryophyta</taxon>
        <taxon>Tracheophyta</taxon>
        <taxon>Spermatophyta</taxon>
        <taxon>Magnoliopsida</taxon>
        <taxon>eudicotyledons</taxon>
        <taxon>Gunneridae</taxon>
        <taxon>Pentapetalae</taxon>
        <taxon>asterids</taxon>
        <taxon>campanulids</taxon>
        <taxon>Asterales</taxon>
        <taxon>Asteraceae</taxon>
        <taxon>Carduoideae</taxon>
        <taxon>Cardueae</taxon>
        <taxon>Centaureinae</taxon>
        <taxon>Centaurea</taxon>
    </lineage>
</organism>
<protein>
    <submittedName>
        <fullName evidence="1">Uncharacterized protein</fullName>
    </submittedName>
</protein>
<name>A0AA38TBF5_9ASTR</name>
<evidence type="ECO:0000313" key="2">
    <source>
        <dbReference type="Proteomes" id="UP001172457"/>
    </source>
</evidence>
<proteinExistence type="predicted"/>
<keyword evidence="2" id="KW-1185">Reference proteome</keyword>
<comment type="caution">
    <text evidence="1">The sequence shown here is derived from an EMBL/GenBank/DDBJ whole genome shotgun (WGS) entry which is preliminary data.</text>
</comment>
<accession>A0AA38TBF5</accession>
<evidence type="ECO:0000313" key="1">
    <source>
        <dbReference type="EMBL" id="KAJ9557865.1"/>
    </source>
</evidence>
<dbReference type="Proteomes" id="UP001172457">
    <property type="component" value="Chromosome 3"/>
</dbReference>
<reference evidence="1" key="1">
    <citation type="submission" date="2023-03" db="EMBL/GenBank/DDBJ databases">
        <title>Chromosome-scale reference genome and RAD-based genetic map of yellow starthistle (Centaurea solstitialis) reveal putative structural variation and QTLs associated with invader traits.</title>
        <authorList>
            <person name="Reatini B."/>
            <person name="Cang F.A."/>
            <person name="Jiang Q."/>
            <person name="Mckibben M.T.W."/>
            <person name="Barker M.S."/>
            <person name="Rieseberg L.H."/>
            <person name="Dlugosch K.M."/>
        </authorList>
    </citation>
    <scope>NUCLEOTIDE SEQUENCE</scope>
    <source>
        <strain evidence="1">CAN-66</strain>
        <tissue evidence="1">Leaf</tissue>
    </source>
</reference>
<dbReference type="EMBL" id="JARYMX010000003">
    <property type="protein sequence ID" value="KAJ9557865.1"/>
    <property type="molecule type" value="Genomic_DNA"/>
</dbReference>